<dbReference type="GO" id="GO:0004843">
    <property type="term" value="F:cysteine-type deubiquitinase activity"/>
    <property type="evidence" value="ECO:0007669"/>
    <property type="project" value="InterPro"/>
</dbReference>
<protein>
    <recommendedName>
        <fullName evidence="2">MINDY deubiquitinase domain-containing protein</fullName>
    </recommendedName>
</protein>
<dbReference type="InterPro" id="IPR007518">
    <property type="entry name" value="MINDY"/>
</dbReference>
<name>A0AAN6HZD9_9ASCO</name>
<evidence type="ECO:0000313" key="3">
    <source>
        <dbReference type="EMBL" id="KAG7725495.1"/>
    </source>
</evidence>
<proteinExistence type="predicted"/>
<organism evidence="3 6">
    <name type="scientific">Ogataea haglerorum</name>
    <dbReference type="NCBI Taxonomy" id="1937702"/>
    <lineage>
        <taxon>Eukaryota</taxon>
        <taxon>Fungi</taxon>
        <taxon>Dikarya</taxon>
        <taxon>Ascomycota</taxon>
        <taxon>Saccharomycotina</taxon>
        <taxon>Pichiomycetes</taxon>
        <taxon>Pichiales</taxon>
        <taxon>Pichiaceae</taxon>
        <taxon>Ogataea</taxon>
    </lineage>
</organism>
<dbReference type="PANTHER" id="PTHR18063:SF6">
    <property type="entry name" value="UBIQUITIN CARBOXYL-TERMINAL HYDROLASE"/>
    <property type="match status" value="1"/>
</dbReference>
<evidence type="ECO:0000259" key="2">
    <source>
        <dbReference type="Pfam" id="PF04424"/>
    </source>
</evidence>
<dbReference type="GO" id="GO:0016807">
    <property type="term" value="F:cysteine-type carboxypeptidase activity"/>
    <property type="evidence" value="ECO:0007669"/>
    <property type="project" value="TreeGrafter"/>
</dbReference>
<dbReference type="EMBL" id="JAHLUN010000012">
    <property type="protein sequence ID" value="KAG7762872.1"/>
    <property type="molecule type" value="Genomic_DNA"/>
</dbReference>
<reference evidence="3 5" key="1">
    <citation type="journal article" date="2021" name="G3 (Bethesda)">
        <title>Genomic diversity, chromosomal rearrangements, and interspecies hybridization in the ogataea polymorpha species complex.</title>
        <authorList>
            <person name="Hanson S.J."/>
            <person name="Cinneide E.O."/>
            <person name="Salzberg L.I."/>
            <person name="Wolfe K.H."/>
            <person name="McGowan J."/>
            <person name="Fitzpatrick D.A."/>
            <person name="Matlin K."/>
        </authorList>
    </citation>
    <scope>NUCLEOTIDE SEQUENCE</scope>
    <source>
        <strain evidence="4">81-436-3</strain>
        <strain evidence="3">83-405-1</strain>
    </source>
</reference>
<sequence length="386" mass="43644">MEDDLKFRTKTINWRDWLGQYHMNNVLMQNQNGPCFVISLVNTLILSSEISSEEWSTVGKKGSSTSIKAGNSIPPSMLFSLKKMLLSREVSLSSLLNELTHLMLTLNETRGVSVDIGAILNVLPQLGTGLNVNLKLDNAVVANFGDQTASILQLLDLFDLKMVHGFLMREPWAEYDTFDKIQDFLISVIDRHSGVALETMPASEVLGLEVDDAEREVLHKYVLYRDFLSQNSTQLTEAGLETLKTDSELVPNNAFVIFFRNDHFNTLYKLDNRLYLLANDEGYGSGIVWEELKTVKGSDDELLNGYFEVREDESDKPQEHAEEAVYGDDPIAGADEQLAAQLQSQEDERLARDIQREYEAERAKREKSKDKRPAKQDSKPDKCVIV</sequence>
<dbReference type="EMBL" id="JAHLUH010000012">
    <property type="protein sequence ID" value="KAG7725495.1"/>
    <property type="molecule type" value="Genomic_DNA"/>
</dbReference>
<comment type="caution">
    <text evidence="3">The sequence shown here is derived from an EMBL/GenBank/DDBJ whole genome shotgun (WGS) entry which is preliminary data.</text>
</comment>
<keyword evidence="5" id="KW-1185">Reference proteome</keyword>
<evidence type="ECO:0000256" key="1">
    <source>
        <dbReference type="SAM" id="MobiDB-lite"/>
    </source>
</evidence>
<feature type="domain" description="MINDY deubiquitinase" evidence="2">
    <location>
        <begin position="6"/>
        <end position="307"/>
    </location>
</feature>
<accession>A0AAN6HZD9</accession>
<dbReference type="InterPro" id="IPR033979">
    <property type="entry name" value="MINDY_domain"/>
</dbReference>
<dbReference type="Pfam" id="PF04424">
    <property type="entry name" value="MINDY_DUB"/>
    <property type="match status" value="1"/>
</dbReference>
<evidence type="ECO:0000313" key="5">
    <source>
        <dbReference type="Proteomes" id="UP000697297"/>
    </source>
</evidence>
<dbReference type="GO" id="GO:0005829">
    <property type="term" value="C:cytosol"/>
    <property type="evidence" value="ECO:0007669"/>
    <property type="project" value="TreeGrafter"/>
</dbReference>
<dbReference type="Proteomes" id="UP000738402">
    <property type="component" value="Unassembled WGS sequence"/>
</dbReference>
<evidence type="ECO:0000313" key="6">
    <source>
        <dbReference type="Proteomes" id="UP000738402"/>
    </source>
</evidence>
<dbReference type="GO" id="GO:1990380">
    <property type="term" value="F:K48-linked deubiquitinase activity"/>
    <property type="evidence" value="ECO:0007669"/>
    <property type="project" value="InterPro"/>
</dbReference>
<dbReference type="GO" id="GO:0071944">
    <property type="term" value="C:cell periphery"/>
    <property type="evidence" value="ECO:0007669"/>
    <property type="project" value="TreeGrafter"/>
</dbReference>
<evidence type="ECO:0000313" key="4">
    <source>
        <dbReference type="EMBL" id="KAG7762872.1"/>
    </source>
</evidence>
<gene>
    <name evidence="3" type="ORF">KL933_004061</name>
    <name evidence="4" type="ORF">KL946_004224</name>
</gene>
<dbReference type="PANTHER" id="PTHR18063">
    <property type="entry name" value="NF-E2 INDUCIBLE PROTEIN"/>
    <property type="match status" value="1"/>
</dbReference>
<dbReference type="Proteomes" id="UP000697297">
    <property type="component" value="Unassembled WGS sequence"/>
</dbReference>
<feature type="region of interest" description="Disordered" evidence="1">
    <location>
        <begin position="360"/>
        <end position="386"/>
    </location>
</feature>
<dbReference type="AlphaFoldDB" id="A0AAN6HZD9"/>
<dbReference type="GO" id="GO:0071108">
    <property type="term" value="P:protein K48-linked deubiquitination"/>
    <property type="evidence" value="ECO:0007669"/>
    <property type="project" value="TreeGrafter"/>
</dbReference>